<protein>
    <recommendedName>
        <fullName evidence="7">Rhodopsin domain-containing protein</fullName>
    </recommendedName>
</protein>
<accession>A0AA39R800</accession>
<dbReference type="Pfam" id="PF20684">
    <property type="entry name" value="Fung_rhodopsin"/>
    <property type="match status" value="1"/>
</dbReference>
<evidence type="ECO:0000256" key="1">
    <source>
        <dbReference type="ARBA" id="ARBA00004141"/>
    </source>
</evidence>
<organism evidence="8 9">
    <name type="scientific">Cladonia borealis</name>
    <dbReference type="NCBI Taxonomy" id="184061"/>
    <lineage>
        <taxon>Eukaryota</taxon>
        <taxon>Fungi</taxon>
        <taxon>Dikarya</taxon>
        <taxon>Ascomycota</taxon>
        <taxon>Pezizomycotina</taxon>
        <taxon>Lecanoromycetes</taxon>
        <taxon>OSLEUM clade</taxon>
        <taxon>Lecanoromycetidae</taxon>
        <taxon>Lecanorales</taxon>
        <taxon>Lecanorineae</taxon>
        <taxon>Cladoniaceae</taxon>
        <taxon>Cladonia</taxon>
    </lineage>
</organism>
<feature type="transmembrane region" description="Helical" evidence="6">
    <location>
        <begin position="12"/>
        <end position="36"/>
    </location>
</feature>
<sequence length="339" mass="38400">MPLPHGNDQNRGGYLLSVIWSQFAISFSFVALRFYCRIRVTRNVWWDDWCCLFAFICIIAFSCILSVYAHNGGAAHRWELQPAQVSHLVELNFVSQVFQVMSVAVGKISVALLIYRLQPATKWRTWLLCFLSVSSLIIAFLVIIIFLVQCQPTSALWRPGTGTCWDQTATNDWIVAAGSYWALVDLLLALLPITFLYKLQISWKRKMVLGMLLGLGVFAAICAAIKVAHIRTKTTDYDITWDTTSLLVWNTTEANVIIYAACLPTVSEFLKRFLGNTALYIAPYLRFTKLSSHGERQAINNGDQHVELGSSTDEGTRMYHAKTRHWSDEDIILQPVEAH</sequence>
<dbReference type="EMBL" id="JAFEKC020000004">
    <property type="protein sequence ID" value="KAK0515349.1"/>
    <property type="molecule type" value="Genomic_DNA"/>
</dbReference>
<feature type="transmembrane region" description="Helical" evidence="6">
    <location>
        <begin position="173"/>
        <end position="196"/>
    </location>
</feature>
<gene>
    <name evidence="8" type="ORF">JMJ35_002728</name>
</gene>
<keyword evidence="4 6" id="KW-0472">Membrane</keyword>
<dbReference type="Proteomes" id="UP001166286">
    <property type="component" value="Unassembled WGS sequence"/>
</dbReference>
<comment type="similarity">
    <text evidence="5">Belongs to the SAT4 family.</text>
</comment>
<evidence type="ECO:0000256" key="2">
    <source>
        <dbReference type="ARBA" id="ARBA00022692"/>
    </source>
</evidence>
<evidence type="ECO:0000256" key="3">
    <source>
        <dbReference type="ARBA" id="ARBA00022989"/>
    </source>
</evidence>
<evidence type="ECO:0000256" key="6">
    <source>
        <dbReference type="SAM" id="Phobius"/>
    </source>
</evidence>
<evidence type="ECO:0000256" key="5">
    <source>
        <dbReference type="ARBA" id="ARBA00038359"/>
    </source>
</evidence>
<keyword evidence="2 6" id="KW-0812">Transmembrane</keyword>
<feature type="transmembrane region" description="Helical" evidence="6">
    <location>
        <begin position="97"/>
        <end position="115"/>
    </location>
</feature>
<evidence type="ECO:0000313" key="8">
    <source>
        <dbReference type="EMBL" id="KAK0515349.1"/>
    </source>
</evidence>
<dbReference type="GO" id="GO:0016020">
    <property type="term" value="C:membrane"/>
    <property type="evidence" value="ECO:0007669"/>
    <property type="project" value="UniProtKB-SubCell"/>
</dbReference>
<dbReference type="AlphaFoldDB" id="A0AA39R800"/>
<keyword evidence="3 6" id="KW-1133">Transmembrane helix</keyword>
<evidence type="ECO:0000256" key="4">
    <source>
        <dbReference type="ARBA" id="ARBA00023136"/>
    </source>
</evidence>
<evidence type="ECO:0000313" key="9">
    <source>
        <dbReference type="Proteomes" id="UP001166286"/>
    </source>
</evidence>
<feature type="domain" description="Rhodopsin" evidence="7">
    <location>
        <begin position="32"/>
        <end position="272"/>
    </location>
</feature>
<dbReference type="InterPro" id="IPR049326">
    <property type="entry name" value="Rhodopsin_dom_fungi"/>
</dbReference>
<comment type="subcellular location">
    <subcellularLocation>
        <location evidence="1">Membrane</location>
        <topology evidence="1">Multi-pass membrane protein</topology>
    </subcellularLocation>
</comment>
<comment type="caution">
    <text evidence="8">The sequence shown here is derived from an EMBL/GenBank/DDBJ whole genome shotgun (WGS) entry which is preliminary data.</text>
</comment>
<evidence type="ECO:0000259" key="7">
    <source>
        <dbReference type="Pfam" id="PF20684"/>
    </source>
</evidence>
<feature type="transmembrane region" description="Helical" evidence="6">
    <location>
        <begin position="127"/>
        <end position="148"/>
    </location>
</feature>
<name>A0AA39R800_9LECA</name>
<keyword evidence="9" id="KW-1185">Reference proteome</keyword>
<dbReference type="PANTHER" id="PTHR33048:SF146">
    <property type="entry name" value="INTEGRAL MEMBRANE PROTEIN"/>
    <property type="match status" value="1"/>
</dbReference>
<reference evidence="8" key="1">
    <citation type="submission" date="2023-03" db="EMBL/GenBank/DDBJ databases">
        <title>Complete genome of Cladonia borealis.</title>
        <authorList>
            <person name="Park H."/>
        </authorList>
    </citation>
    <scope>NUCLEOTIDE SEQUENCE</scope>
    <source>
        <strain evidence="8">ANT050790</strain>
    </source>
</reference>
<feature type="transmembrane region" description="Helical" evidence="6">
    <location>
        <begin position="48"/>
        <end position="69"/>
    </location>
</feature>
<proteinExistence type="inferred from homology"/>
<dbReference type="PANTHER" id="PTHR33048">
    <property type="entry name" value="PTH11-LIKE INTEGRAL MEMBRANE PROTEIN (AFU_ORTHOLOGUE AFUA_5G11245)"/>
    <property type="match status" value="1"/>
</dbReference>
<feature type="transmembrane region" description="Helical" evidence="6">
    <location>
        <begin position="208"/>
        <end position="228"/>
    </location>
</feature>
<dbReference type="InterPro" id="IPR052337">
    <property type="entry name" value="SAT4-like"/>
</dbReference>